<keyword evidence="10" id="KW-0418">Kinase</keyword>
<name>A0A978UAD4_ZIZJJ</name>
<dbReference type="InterPro" id="IPR002048">
    <property type="entry name" value="EF_hand_dom"/>
</dbReference>
<dbReference type="AlphaFoldDB" id="A0A978UAD4"/>
<comment type="caution">
    <text evidence="18">The sequence shown here is derived from an EMBL/GenBank/DDBJ whole genome shotgun (WGS) entry which is preliminary data.</text>
</comment>
<evidence type="ECO:0000256" key="8">
    <source>
        <dbReference type="ARBA" id="ARBA00022737"/>
    </source>
</evidence>
<comment type="catalytic activity">
    <reaction evidence="14">
        <text>L-seryl-[protein] + ATP = O-phospho-L-seryl-[protein] + ADP + H(+)</text>
        <dbReference type="Rhea" id="RHEA:17989"/>
        <dbReference type="Rhea" id="RHEA-COMP:9863"/>
        <dbReference type="Rhea" id="RHEA-COMP:11604"/>
        <dbReference type="ChEBI" id="CHEBI:15378"/>
        <dbReference type="ChEBI" id="CHEBI:29999"/>
        <dbReference type="ChEBI" id="CHEBI:30616"/>
        <dbReference type="ChEBI" id="CHEBI:83421"/>
        <dbReference type="ChEBI" id="CHEBI:456216"/>
        <dbReference type="EC" id="2.7.11.1"/>
    </reaction>
</comment>
<proteinExistence type="inferred from homology"/>
<dbReference type="Proteomes" id="UP000813462">
    <property type="component" value="Unassembled WGS sequence"/>
</dbReference>
<evidence type="ECO:0000256" key="14">
    <source>
        <dbReference type="ARBA" id="ARBA00048679"/>
    </source>
</evidence>
<evidence type="ECO:0000313" key="18">
    <source>
        <dbReference type="EMBL" id="KAH7511727.1"/>
    </source>
</evidence>
<dbReference type="Gene3D" id="1.10.510.10">
    <property type="entry name" value="Transferase(Phosphotransferase) domain 1"/>
    <property type="match status" value="1"/>
</dbReference>
<evidence type="ECO:0000256" key="10">
    <source>
        <dbReference type="ARBA" id="ARBA00022777"/>
    </source>
</evidence>
<feature type="domain" description="Protein kinase" evidence="16">
    <location>
        <begin position="123"/>
        <end position="420"/>
    </location>
</feature>
<comment type="catalytic activity">
    <reaction evidence="13">
        <text>L-threonyl-[protein] + ATP = O-phospho-L-threonyl-[protein] + ADP + H(+)</text>
        <dbReference type="Rhea" id="RHEA:46608"/>
        <dbReference type="Rhea" id="RHEA-COMP:11060"/>
        <dbReference type="Rhea" id="RHEA-COMP:11605"/>
        <dbReference type="ChEBI" id="CHEBI:15378"/>
        <dbReference type="ChEBI" id="CHEBI:30013"/>
        <dbReference type="ChEBI" id="CHEBI:30616"/>
        <dbReference type="ChEBI" id="CHEBI:61977"/>
        <dbReference type="ChEBI" id="CHEBI:456216"/>
        <dbReference type="EC" id="2.7.11.1"/>
    </reaction>
</comment>
<evidence type="ECO:0000256" key="15">
    <source>
        <dbReference type="PROSITE-ProRule" id="PRU10141"/>
    </source>
</evidence>
<dbReference type="InterPro" id="IPR017441">
    <property type="entry name" value="Protein_kinase_ATP_BS"/>
</dbReference>
<dbReference type="EMBL" id="JAEACU010000012">
    <property type="protein sequence ID" value="KAH7511727.1"/>
    <property type="molecule type" value="Genomic_DNA"/>
</dbReference>
<keyword evidence="12" id="KW-0449">Lipoprotein</keyword>
<feature type="binding site" evidence="15">
    <location>
        <position position="155"/>
    </location>
    <ligand>
        <name>ATP</name>
        <dbReference type="ChEBI" id="CHEBI:30616"/>
    </ligand>
</feature>
<keyword evidence="9 15" id="KW-0547">Nucleotide-binding</keyword>
<dbReference type="GO" id="GO:0016020">
    <property type="term" value="C:membrane"/>
    <property type="evidence" value="ECO:0007669"/>
    <property type="project" value="UniProtKB-SubCell"/>
</dbReference>
<dbReference type="Gene3D" id="3.30.200.20">
    <property type="entry name" value="Phosphorylase Kinase, domain 1"/>
    <property type="match status" value="1"/>
</dbReference>
<dbReference type="GO" id="GO:0005524">
    <property type="term" value="F:ATP binding"/>
    <property type="evidence" value="ECO:0007669"/>
    <property type="project" value="UniProtKB-UniRule"/>
</dbReference>
<dbReference type="PANTHER" id="PTHR24349">
    <property type="entry name" value="SERINE/THREONINE-PROTEIN KINASE"/>
    <property type="match status" value="1"/>
</dbReference>
<accession>A0A978UAD4</accession>
<dbReference type="InterPro" id="IPR011009">
    <property type="entry name" value="Kinase-like_dom_sf"/>
</dbReference>
<evidence type="ECO:0000256" key="11">
    <source>
        <dbReference type="ARBA" id="ARBA00022840"/>
    </source>
</evidence>
<dbReference type="EC" id="2.7.11.1" evidence="3"/>
<keyword evidence="4" id="KW-0723">Serine/threonine-protein kinase</keyword>
<evidence type="ECO:0000256" key="7">
    <source>
        <dbReference type="ARBA" id="ARBA00022707"/>
    </source>
</evidence>
<dbReference type="PROSITE" id="PS50222">
    <property type="entry name" value="EF_HAND_2"/>
    <property type="match status" value="1"/>
</dbReference>
<dbReference type="GO" id="GO:0005509">
    <property type="term" value="F:calcium ion binding"/>
    <property type="evidence" value="ECO:0007669"/>
    <property type="project" value="InterPro"/>
</dbReference>
<protein>
    <recommendedName>
        <fullName evidence="3">non-specific serine/threonine protein kinase</fullName>
        <ecNumber evidence="3">2.7.11.1</ecNumber>
    </recommendedName>
</protein>
<keyword evidence="7" id="KW-0519">Myristate</keyword>
<dbReference type="FunFam" id="1.10.238.10:FF:000233">
    <property type="entry name" value="CDPK-related kinase 1"/>
    <property type="match status" value="1"/>
</dbReference>
<dbReference type="InterPro" id="IPR011992">
    <property type="entry name" value="EF-hand-dom_pair"/>
</dbReference>
<evidence type="ECO:0000256" key="4">
    <source>
        <dbReference type="ARBA" id="ARBA00022527"/>
    </source>
</evidence>
<evidence type="ECO:0000256" key="5">
    <source>
        <dbReference type="ARBA" id="ARBA00022553"/>
    </source>
</evidence>
<evidence type="ECO:0000259" key="17">
    <source>
        <dbReference type="PROSITE" id="PS50222"/>
    </source>
</evidence>
<dbReference type="PROSITE" id="PS50011">
    <property type="entry name" value="PROTEIN_KINASE_DOM"/>
    <property type="match status" value="1"/>
</dbReference>
<evidence type="ECO:0000313" key="19">
    <source>
        <dbReference type="Proteomes" id="UP000813462"/>
    </source>
</evidence>
<sequence>MGLCHGKPIENPHTQSQNNIIHNENEAAPNSQTSKSSNFPFYSPSPLPSLFKNSPANSSVSSTPLRIFKRPFPPPSPAKHIRSLLARRHGSIKPNEASIPEGSECEVGLDKNFGFSKQFLVHYELGEEVGRGHFGYTCSAKGKKGNLKGQDVAVKVIPKSKMTTAIAIEDVRREVKILRALTGHKNLVQFYDAYEDDDNVYAVMELCKGGELLDRILSRGGKYSEEDAKAVMVQILNVVAFCHLQGVVHRDLKPELQLKNSEHPQQGDLSFGFIGEPALNVYCFSSVERNNFLFVSKDENSTLKAIDFGLSDYVKPDERLNDIVGSAYYVAPEVLHRSYGTEADMWSIGVIAYILLCGSRPFWARTESGIFRAVLKADPSFDEAPWPSLSSDARDFVKRLLNKDYRKRLTAAQALSHPWLANYHDVKIPMDMVVYKLVKAYICSSSLRKSALGALAKTLTVPQLAYLRDQFALLGPNKSGFISMQNFKTGVMKNSTDAMKDARVIDYVHMIGSIQYRKLDFEEFCAAAISVHQLEGMESWEQHARCAYDIFEKEGNRPIMIEELASELGLSPSVPVHVVLQDWIRHSDGKLSFLGFVRLLHGVSSRTFQKA</sequence>
<evidence type="ECO:0000256" key="1">
    <source>
        <dbReference type="ARBA" id="ARBA00004423"/>
    </source>
</evidence>
<reference evidence="18" key="1">
    <citation type="journal article" date="2021" name="Front. Plant Sci.">
        <title>Chromosome-Scale Genome Assembly for Chinese Sour Jujube and Insights Into Its Genome Evolution and Domestication Signature.</title>
        <authorList>
            <person name="Shen L.-Y."/>
            <person name="Luo H."/>
            <person name="Wang X.-L."/>
            <person name="Wang X.-M."/>
            <person name="Qiu X.-J."/>
            <person name="Liu H."/>
            <person name="Zhou S.-S."/>
            <person name="Jia K.-H."/>
            <person name="Nie S."/>
            <person name="Bao Y.-T."/>
            <person name="Zhang R.-G."/>
            <person name="Yun Q.-Z."/>
            <person name="Chai Y.-H."/>
            <person name="Lu J.-Y."/>
            <person name="Li Y."/>
            <person name="Zhao S.-W."/>
            <person name="Mao J.-F."/>
            <person name="Jia S.-G."/>
            <person name="Mao Y.-M."/>
        </authorList>
    </citation>
    <scope>NUCLEOTIDE SEQUENCE</scope>
    <source>
        <strain evidence="18">AT0</strain>
        <tissue evidence="18">Leaf</tissue>
    </source>
</reference>
<organism evidence="18 19">
    <name type="scientific">Ziziphus jujuba var. spinosa</name>
    <dbReference type="NCBI Taxonomy" id="714518"/>
    <lineage>
        <taxon>Eukaryota</taxon>
        <taxon>Viridiplantae</taxon>
        <taxon>Streptophyta</taxon>
        <taxon>Embryophyta</taxon>
        <taxon>Tracheophyta</taxon>
        <taxon>Spermatophyta</taxon>
        <taxon>Magnoliopsida</taxon>
        <taxon>eudicotyledons</taxon>
        <taxon>Gunneridae</taxon>
        <taxon>Pentapetalae</taxon>
        <taxon>rosids</taxon>
        <taxon>fabids</taxon>
        <taxon>Rosales</taxon>
        <taxon>Rhamnaceae</taxon>
        <taxon>Paliureae</taxon>
        <taxon>Ziziphus</taxon>
    </lineage>
</organism>
<dbReference type="Pfam" id="PF00069">
    <property type="entry name" value="Pkinase"/>
    <property type="match status" value="2"/>
</dbReference>
<evidence type="ECO:0000256" key="12">
    <source>
        <dbReference type="ARBA" id="ARBA00023288"/>
    </source>
</evidence>
<evidence type="ECO:0000256" key="2">
    <source>
        <dbReference type="ARBA" id="ARBA00005354"/>
    </source>
</evidence>
<evidence type="ECO:0000256" key="6">
    <source>
        <dbReference type="ARBA" id="ARBA00022679"/>
    </source>
</evidence>
<dbReference type="InterPro" id="IPR050205">
    <property type="entry name" value="CDPK_Ser/Thr_kinases"/>
</dbReference>
<keyword evidence="5" id="KW-0597">Phosphoprotein</keyword>
<feature type="domain" description="EF-hand" evidence="17">
    <location>
        <begin position="462"/>
        <end position="497"/>
    </location>
</feature>
<dbReference type="GO" id="GO:0004674">
    <property type="term" value="F:protein serine/threonine kinase activity"/>
    <property type="evidence" value="ECO:0007669"/>
    <property type="project" value="UniProtKB-KW"/>
</dbReference>
<dbReference type="SUPFAM" id="SSF47473">
    <property type="entry name" value="EF-hand"/>
    <property type="match status" value="1"/>
</dbReference>
<dbReference type="SUPFAM" id="SSF56112">
    <property type="entry name" value="Protein kinase-like (PK-like)"/>
    <property type="match status" value="1"/>
</dbReference>
<dbReference type="PROSITE" id="PS00107">
    <property type="entry name" value="PROTEIN_KINASE_ATP"/>
    <property type="match status" value="1"/>
</dbReference>
<keyword evidence="6" id="KW-0808">Transferase</keyword>
<keyword evidence="8" id="KW-0677">Repeat</keyword>
<evidence type="ECO:0000256" key="3">
    <source>
        <dbReference type="ARBA" id="ARBA00012513"/>
    </source>
</evidence>
<comment type="subcellular location">
    <subcellularLocation>
        <location evidence="1">Membrane</location>
        <topology evidence="1">Lipid-anchor</topology>
        <orientation evidence="1">Cytoplasmic side</orientation>
    </subcellularLocation>
</comment>
<dbReference type="Gene3D" id="1.10.238.10">
    <property type="entry name" value="EF-hand"/>
    <property type="match status" value="2"/>
</dbReference>
<keyword evidence="11 15" id="KW-0067">ATP-binding</keyword>
<dbReference type="FunFam" id="1.10.510.10:FF:002731">
    <property type="match status" value="1"/>
</dbReference>
<dbReference type="CDD" id="cd05117">
    <property type="entry name" value="STKc_CAMK"/>
    <property type="match status" value="1"/>
</dbReference>
<evidence type="ECO:0000256" key="13">
    <source>
        <dbReference type="ARBA" id="ARBA00047899"/>
    </source>
</evidence>
<evidence type="ECO:0000256" key="9">
    <source>
        <dbReference type="ARBA" id="ARBA00022741"/>
    </source>
</evidence>
<dbReference type="InterPro" id="IPR000719">
    <property type="entry name" value="Prot_kinase_dom"/>
</dbReference>
<comment type="similarity">
    <text evidence="2">Belongs to the protein kinase superfamily. CAMK Ser/Thr protein kinase family. CaMK subfamily.</text>
</comment>
<dbReference type="FunFam" id="3.30.200.20:FF:000101">
    <property type="entry name" value="CDPK-related kinase 1"/>
    <property type="match status" value="1"/>
</dbReference>
<gene>
    <name evidence="18" type="ORF">FEM48_Zijuj12G0013500</name>
</gene>
<evidence type="ECO:0000259" key="16">
    <source>
        <dbReference type="PROSITE" id="PS50011"/>
    </source>
</evidence>
<dbReference type="FunFam" id="1.10.510.10:FF:001294">
    <property type="entry name" value="CDPK-related kinase 3"/>
    <property type="match status" value="1"/>
</dbReference>